<dbReference type="Proteomes" id="UP000005408">
    <property type="component" value="Unassembled WGS sequence"/>
</dbReference>
<feature type="region of interest" description="Disordered" evidence="1">
    <location>
        <begin position="132"/>
        <end position="169"/>
    </location>
</feature>
<evidence type="ECO:0000256" key="1">
    <source>
        <dbReference type="SAM" id="MobiDB-lite"/>
    </source>
</evidence>
<feature type="compositionally biased region" description="Basic and acidic residues" evidence="1">
    <location>
        <begin position="31"/>
        <end position="47"/>
    </location>
</feature>
<keyword evidence="2" id="KW-0812">Transmembrane</keyword>
<keyword evidence="2" id="KW-1133">Transmembrane helix</keyword>
<accession>A0A8W8IC33</accession>
<feature type="compositionally biased region" description="Polar residues" evidence="1">
    <location>
        <begin position="140"/>
        <end position="153"/>
    </location>
</feature>
<feature type="transmembrane region" description="Helical" evidence="2">
    <location>
        <begin position="211"/>
        <end position="234"/>
    </location>
</feature>
<reference evidence="3" key="1">
    <citation type="submission" date="2022-08" db="UniProtKB">
        <authorList>
            <consortium name="EnsemblMetazoa"/>
        </authorList>
    </citation>
    <scope>IDENTIFICATION</scope>
    <source>
        <strain evidence="3">05x7-T-G4-1.051#20</strain>
    </source>
</reference>
<organism evidence="3 4">
    <name type="scientific">Magallana gigas</name>
    <name type="common">Pacific oyster</name>
    <name type="synonym">Crassostrea gigas</name>
    <dbReference type="NCBI Taxonomy" id="29159"/>
    <lineage>
        <taxon>Eukaryota</taxon>
        <taxon>Metazoa</taxon>
        <taxon>Spiralia</taxon>
        <taxon>Lophotrochozoa</taxon>
        <taxon>Mollusca</taxon>
        <taxon>Bivalvia</taxon>
        <taxon>Autobranchia</taxon>
        <taxon>Pteriomorphia</taxon>
        <taxon>Ostreida</taxon>
        <taxon>Ostreoidea</taxon>
        <taxon>Ostreidae</taxon>
        <taxon>Magallana</taxon>
    </lineage>
</organism>
<evidence type="ECO:0000256" key="2">
    <source>
        <dbReference type="SAM" id="Phobius"/>
    </source>
</evidence>
<keyword evidence="2" id="KW-0472">Membrane</keyword>
<keyword evidence="4" id="KW-1185">Reference proteome</keyword>
<dbReference type="AlphaFoldDB" id="A0A8W8IC33"/>
<evidence type="ECO:0000313" key="4">
    <source>
        <dbReference type="Proteomes" id="UP000005408"/>
    </source>
</evidence>
<protein>
    <submittedName>
        <fullName evidence="3">Uncharacterized protein</fullName>
    </submittedName>
</protein>
<dbReference type="EnsemblMetazoa" id="G13508.2">
    <property type="protein sequence ID" value="G13508.2:cds"/>
    <property type="gene ID" value="G13508"/>
</dbReference>
<evidence type="ECO:0000313" key="3">
    <source>
        <dbReference type="EnsemblMetazoa" id="G13508.2:cds"/>
    </source>
</evidence>
<feature type="region of interest" description="Disordered" evidence="1">
    <location>
        <begin position="1"/>
        <end position="47"/>
    </location>
</feature>
<name>A0A8W8IC33_MAGGI</name>
<sequence>MDEDHQRNEYQSIHLGRISRRLPGTEDSEGTEDKQDSGAGEKVKEGEKLRVALPENYLQPLEAKALVHLSQKMGPIPKTHLKGSLDVDQVSPEFPMQSSGEYRPISTAKTYDYADCPHQYEELPHLQLRPNGMSPDSVDTHSSNGTTVTSGIHSEQEEGEGATQSAEERKRFNPLYDTMINTSPTIYNKVNTTVKAKQDHTVLTQLRLMKLAILLLILISIASLFISVYVVIAFSDGPTKVASLQKELQSLKSNYTTMNIKMRILESLVAGNKSFEYINDLDDKLIYFQQQTKENISSLNSNLSNTKVTLQQVHDQVSFSYQNLTSIMASQNSIVQEQLLNISKMEGPQGPQGVGNLSACFMKTDTASSASDTTRTSTLNPFPPMEDFEKYVVMFVTCSMSGGLYHTLNLTVTDSHRVQYQCMCSGQVSGESIRKCQLHVWLCPRLS</sequence>
<proteinExistence type="predicted"/>